<dbReference type="GO" id="GO:0006508">
    <property type="term" value="P:proteolysis"/>
    <property type="evidence" value="ECO:0007669"/>
    <property type="project" value="UniProtKB-KW"/>
</dbReference>
<dbReference type="PROSITE" id="PS00674">
    <property type="entry name" value="AAA"/>
    <property type="match status" value="1"/>
</dbReference>
<evidence type="ECO:0000313" key="3">
    <source>
        <dbReference type="EMBL" id="CAD6494257.1"/>
    </source>
</evidence>
<dbReference type="GO" id="GO:0016887">
    <property type="term" value="F:ATP hydrolysis activity"/>
    <property type="evidence" value="ECO:0007669"/>
    <property type="project" value="InterPro"/>
</dbReference>
<dbReference type="Gene3D" id="1.10.8.60">
    <property type="match status" value="1"/>
</dbReference>
<dbReference type="AlphaFoldDB" id="A0A811TIF5"/>
<organism evidence="3 4">
    <name type="scientific">Candidatus Argoarchaeum ethanivorans</name>
    <dbReference type="NCBI Taxonomy" id="2608793"/>
    <lineage>
        <taxon>Archaea</taxon>
        <taxon>Methanobacteriati</taxon>
        <taxon>Methanobacteriota</taxon>
        <taxon>Stenosarchaea group</taxon>
        <taxon>Methanomicrobia</taxon>
        <taxon>Methanosarcinales</taxon>
        <taxon>Methanosarcinales incertae sedis</taxon>
        <taxon>GOM Arc I cluster</taxon>
        <taxon>Candidatus Argoarchaeum</taxon>
    </lineage>
</organism>
<dbReference type="Proteomes" id="UP000610373">
    <property type="component" value="Unassembled WGS sequence"/>
</dbReference>
<evidence type="ECO:0000313" key="4">
    <source>
        <dbReference type="Proteomes" id="UP000610373"/>
    </source>
</evidence>
<gene>
    <name evidence="3" type="primary">ftsH_2</name>
    <name evidence="3" type="ORF">CHKLHMKO_00681</name>
</gene>
<evidence type="ECO:0000256" key="1">
    <source>
        <dbReference type="RuleBase" id="RU003651"/>
    </source>
</evidence>
<dbReference type="PANTHER" id="PTHR23074">
    <property type="entry name" value="AAA DOMAIN-CONTAINING"/>
    <property type="match status" value="1"/>
</dbReference>
<comment type="caution">
    <text evidence="3">The sequence shown here is derived from an EMBL/GenBank/DDBJ whole genome shotgun (WGS) entry which is preliminary data.</text>
</comment>
<proteinExistence type="inferred from homology"/>
<dbReference type="InterPro" id="IPR003960">
    <property type="entry name" value="ATPase_AAA_CS"/>
</dbReference>
<comment type="similarity">
    <text evidence="1">Belongs to the AAA ATPase family.</text>
</comment>
<accession>A0A811TIF5</accession>
<feature type="domain" description="AAA+ ATPase" evidence="2">
    <location>
        <begin position="147"/>
        <end position="285"/>
    </location>
</feature>
<dbReference type="Gene3D" id="3.40.50.300">
    <property type="entry name" value="P-loop containing nucleotide triphosphate hydrolases"/>
    <property type="match status" value="1"/>
</dbReference>
<evidence type="ECO:0000259" key="2">
    <source>
        <dbReference type="SMART" id="SM00382"/>
    </source>
</evidence>
<dbReference type="SMART" id="SM00382">
    <property type="entry name" value="AAA"/>
    <property type="match status" value="1"/>
</dbReference>
<dbReference type="InterPro" id="IPR003959">
    <property type="entry name" value="ATPase_AAA_core"/>
</dbReference>
<keyword evidence="1" id="KW-0547">Nucleotide-binding</keyword>
<dbReference type="Pfam" id="PF00004">
    <property type="entry name" value="AAA"/>
    <property type="match status" value="1"/>
</dbReference>
<keyword evidence="3" id="KW-0482">Metalloprotease</keyword>
<dbReference type="GO" id="GO:0005524">
    <property type="term" value="F:ATP binding"/>
    <property type="evidence" value="ECO:0007669"/>
    <property type="project" value="UniProtKB-KW"/>
</dbReference>
<protein>
    <submittedName>
        <fullName evidence="3">ATP-dependent zinc metalloprotease FtsH</fullName>
        <ecNumber evidence="3">3.4.24.-</ecNumber>
    </submittedName>
</protein>
<dbReference type="InterPro" id="IPR003593">
    <property type="entry name" value="AAA+_ATPase"/>
</dbReference>
<dbReference type="SUPFAM" id="SSF52540">
    <property type="entry name" value="P-loop containing nucleoside triphosphate hydrolases"/>
    <property type="match status" value="1"/>
</dbReference>
<dbReference type="EMBL" id="CAJHIO010000071">
    <property type="protein sequence ID" value="CAD6494257.1"/>
    <property type="molecule type" value="Genomic_DNA"/>
</dbReference>
<dbReference type="InterPro" id="IPR027417">
    <property type="entry name" value="P-loop_NTPase"/>
</dbReference>
<dbReference type="EC" id="3.4.24.-" evidence="3"/>
<keyword evidence="3" id="KW-0645">Protease</keyword>
<name>A0A811TIF5_9EURY</name>
<dbReference type="PANTHER" id="PTHR23074:SF83">
    <property type="entry name" value="VACUOLAR PROTEIN SORTING-ASSOCIATED PROTEIN 4A"/>
    <property type="match status" value="1"/>
</dbReference>
<sequence length="380" mass="43341">MNQLLEQEYLNKINESKENAKKYYDSGVYDKASEEYLNCSKYCEILVKKTEDETKKKEYYEAFEKFMDASAKLKKMKTVSVRGAKKEREGGEEKAGFEQYIRDNIMRKEKENLPSWDDIGGLENVKDLIKKSVVIGIIENKPKAIEAWNMILFYGPPGTGKTLMAAAVAKNIDATFFDVKVSQMLSKYYGESPKIMSALFGVAREEAPSVVFIDEFDSIALSRGADIDEESRRGLSTLLAELDGLGSKTSEKKFVLVIAATNTPEAIDEAIMSRFGKKIEIPLPDFEACREILKIHTEKKGVGLEDDLLYDKLARYCVEQKMSGRDIKFMCTEAIGKMLDEMNPGLEKLAEEPYEKIREYELKIRKLKDSDFERSYKKES</sequence>
<keyword evidence="1" id="KW-0067">ATP-binding</keyword>
<dbReference type="InterPro" id="IPR050304">
    <property type="entry name" value="MT-severing_AAA_ATPase"/>
</dbReference>
<reference evidence="3" key="1">
    <citation type="submission" date="2020-10" db="EMBL/GenBank/DDBJ databases">
        <authorList>
            <person name="Hahn C.J."/>
            <person name="Laso-Perez R."/>
            <person name="Vulcano F."/>
            <person name="Vaziourakis K.-M."/>
            <person name="Stokke R."/>
            <person name="Steen I.H."/>
            <person name="Teske A."/>
            <person name="Boetius A."/>
            <person name="Liebeke M."/>
            <person name="Amann R."/>
            <person name="Knittel K."/>
        </authorList>
    </citation>
    <scope>NUCLEOTIDE SEQUENCE</scope>
    <source>
        <strain evidence="3">Gfbio:e3339647-f889-4370-9287-4fb5cb688e4c:AG392O15_GoMArc1</strain>
    </source>
</reference>
<dbReference type="GO" id="GO:0008237">
    <property type="term" value="F:metallopeptidase activity"/>
    <property type="evidence" value="ECO:0007669"/>
    <property type="project" value="UniProtKB-KW"/>
</dbReference>
<keyword evidence="3" id="KW-0378">Hydrolase</keyword>